<evidence type="ECO:0000256" key="1">
    <source>
        <dbReference type="SAM" id="MobiDB-lite"/>
    </source>
</evidence>
<keyword evidence="3" id="KW-1185">Reference proteome</keyword>
<accession>A0ABS1RFY5</accession>
<proteinExistence type="predicted"/>
<sequence>MALVFSSDYDALPTDPQVRWTKLRDLLERRLAEFSNPSEGYAEEDLIEYCCVLSAAADKLGLGELAAFEINNIRRTFPEFRSSVISLATRLQITSVSGGSENSVAIQRPTRGKITKEIEKLRNLVASSDLPEAQKRKLRDKLDQLQRLIFDPRTDLIKVFAILGNLGAACVNTTALLADAPNAMGTIVALIGHEREEEEKERRLIEAQKVPLQLEDHSQGSSYDDDEIPF</sequence>
<gene>
    <name evidence="2" type="ORF">JMJ92_10365</name>
</gene>
<dbReference type="EMBL" id="JAESIL010000037">
    <property type="protein sequence ID" value="MBL3578556.1"/>
    <property type="molecule type" value="Genomic_DNA"/>
</dbReference>
<evidence type="ECO:0000313" key="3">
    <source>
        <dbReference type="Proteomes" id="UP000635853"/>
    </source>
</evidence>
<dbReference type="Proteomes" id="UP000635853">
    <property type="component" value="Unassembled WGS sequence"/>
</dbReference>
<name>A0ABS1RFY5_9RHOB</name>
<reference evidence="3" key="1">
    <citation type="submission" date="2021-01" db="EMBL/GenBank/DDBJ databases">
        <title>Draft genomes of Rhodovulum sulfidophilum.</title>
        <authorList>
            <person name="Guzman M.S."/>
        </authorList>
    </citation>
    <scope>NUCLEOTIDE SEQUENCE [LARGE SCALE GENOMIC DNA]</scope>
    <source>
        <strain evidence="3">AB19</strain>
    </source>
</reference>
<evidence type="ECO:0000313" key="2">
    <source>
        <dbReference type="EMBL" id="MBL3578556.1"/>
    </source>
</evidence>
<protein>
    <submittedName>
        <fullName evidence="2">Uncharacterized protein</fullName>
    </submittedName>
</protein>
<organism evidence="2 3">
    <name type="scientific">Rhodovulum visakhapatnamense</name>
    <dbReference type="NCBI Taxonomy" id="364297"/>
    <lineage>
        <taxon>Bacteria</taxon>
        <taxon>Pseudomonadati</taxon>
        <taxon>Pseudomonadota</taxon>
        <taxon>Alphaproteobacteria</taxon>
        <taxon>Rhodobacterales</taxon>
        <taxon>Paracoccaceae</taxon>
        <taxon>Rhodovulum</taxon>
    </lineage>
</organism>
<comment type="caution">
    <text evidence="2">The sequence shown here is derived from an EMBL/GenBank/DDBJ whole genome shotgun (WGS) entry which is preliminary data.</text>
</comment>
<dbReference type="RefSeq" id="WP_075784399.1">
    <property type="nucleotide sequence ID" value="NZ_JAESIL010000037.1"/>
</dbReference>
<feature type="region of interest" description="Disordered" evidence="1">
    <location>
        <begin position="200"/>
        <end position="230"/>
    </location>
</feature>